<reference evidence="1" key="1">
    <citation type="submission" date="2018-05" db="EMBL/GenBank/DDBJ databases">
        <authorList>
            <person name="Ashton P.M."/>
            <person name="Dallman T."/>
            <person name="Nair S."/>
            <person name="De Pinna E."/>
            <person name="Peters T."/>
            <person name="Grant K."/>
        </authorList>
    </citation>
    <scope>NUCLEOTIDE SEQUENCE [LARGE SCALE GENOMIC DNA]</scope>
    <source>
        <strain evidence="1">397720</strain>
    </source>
</reference>
<accession>A0A3T2UX57</accession>
<name>A0A3T2UX57_SHIFL</name>
<gene>
    <name evidence="1" type="ORF">DK174_13445</name>
</gene>
<dbReference type="RefSeq" id="WP_000735988.1">
    <property type="nucleotide sequence ID" value="NZ_CABVUP010000021.1"/>
</dbReference>
<sequence>MKKLPPAPFFRLNRAAELLEIDIDDLLIMAAAESIYLSAYLCGYDGTLHSIASLYRNCSLFPDVKEDCLLLADIITEVEDEKSFKAGVVNHIDCHVLGLWHVNASYILDIAGLDSIDTPARIFSPAHRKRELDVSANYYFFLDYTKHAFHEISVEDLYITRPWVEYIGECMDKNQPIYSPETRINLQALYEDVKNVEHGNRERHRQKREICLLALIYVKRHYPEECKGKNGKETNEAWANATINHWALLGGGYDEPSIDYLKKLIADADRTPEERTTAGKKR</sequence>
<proteinExistence type="predicted"/>
<dbReference type="AlphaFoldDB" id="A0A3T2UX57"/>
<dbReference type="Proteomes" id="UP000839563">
    <property type="component" value="Unassembled WGS sequence"/>
</dbReference>
<organism evidence="1">
    <name type="scientific">Shigella flexneri</name>
    <dbReference type="NCBI Taxonomy" id="623"/>
    <lineage>
        <taxon>Bacteria</taxon>
        <taxon>Pseudomonadati</taxon>
        <taxon>Pseudomonadota</taxon>
        <taxon>Gammaproteobacteria</taxon>
        <taxon>Enterobacterales</taxon>
        <taxon>Enterobacteriaceae</taxon>
        <taxon>Shigella</taxon>
    </lineage>
</organism>
<dbReference type="EMBL" id="AAAAHL010000089">
    <property type="protein sequence ID" value="EAA0482926.1"/>
    <property type="molecule type" value="Genomic_DNA"/>
</dbReference>
<protein>
    <submittedName>
        <fullName evidence="1">Uncharacterized protein</fullName>
    </submittedName>
</protein>
<comment type="caution">
    <text evidence="1">The sequence shown here is derived from an EMBL/GenBank/DDBJ whole genome shotgun (WGS) entry which is preliminary data.</text>
</comment>
<evidence type="ECO:0000313" key="1">
    <source>
        <dbReference type="EMBL" id="EAA0482926.1"/>
    </source>
</evidence>